<organism evidence="2 3">
    <name type="scientific">Marinobacter alkaliphilus</name>
    <dbReference type="NCBI Taxonomy" id="254719"/>
    <lineage>
        <taxon>Bacteria</taxon>
        <taxon>Pseudomonadati</taxon>
        <taxon>Pseudomonadota</taxon>
        <taxon>Gammaproteobacteria</taxon>
        <taxon>Pseudomonadales</taxon>
        <taxon>Marinobacteraceae</taxon>
        <taxon>Marinobacter</taxon>
    </lineage>
</organism>
<dbReference type="EMBL" id="CP152380">
    <property type="protein sequence ID" value="XAF52674.1"/>
    <property type="molecule type" value="Genomic_DNA"/>
</dbReference>
<reference evidence="2 3" key="1">
    <citation type="submission" date="2024-04" db="EMBL/GenBank/DDBJ databases">
        <title>Marinobacter sp. SBY-1.</title>
        <authorList>
            <person name="Pan C."/>
        </authorList>
    </citation>
    <scope>NUCLEOTIDE SEQUENCE [LARGE SCALE GENOMIC DNA]</scope>
    <source>
        <strain evidence="2 3">SBY-1</strain>
    </source>
</reference>
<evidence type="ECO:0000256" key="1">
    <source>
        <dbReference type="ARBA" id="ARBA00022649"/>
    </source>
</evidence>
<dbReference type="InterPro" id="IPR007712">
    <property type="entry name" value="RelE/ParE_toxin"/>
</dbReference>
<dbReference type="InterPro" id="IPR035093">
    <property type="entry name" value="RelE/ParE_toxin_dom_sf"/>
</dbReference>
<dbReference type="Pfam" id="PF05016">
    <property type="entry name" value="ParE_toxin"/>
    <property type="match status" value="1"/>
</dbReference>
<protein>
    <submittedName>
        <fullName evidence="2">Type II toxin-antitoxin system RelE/ParE family toxin</fullName>
    </submittedName>
</protein>
<dbReference type="RefSeq" id="WP_342630722.1">
    <property type="nucleotide sequence ID" value="NZ_CP152380.1"/>
</dbReference>
<proteinExistence type="predicted"/>
<gene>
    <name evidence="2" type="ORF">AAGT77_12205</name>
</gene>
<name>A0ABZ3DZ51_9GAMM</name>
<accession>A0ABZ3DZ51</accession>
<keyword evidence="3" id="KW-1185">Reference proteome</keyword>
<dbReference type="Gene3D" id="3.30.2310.20">
    <property type="entry name" value="RelE-like"/>
    <property type="match status" value="1"/>
</dbReference>
<sequence>MPPLWTVDLSQRAARDFDAVVKYTRDNFGPHQAKRYSTLIAHTIQEISEYGPNHPLAKDRSELFPGILSIQIQRQSQPARHVIFFKAASAASTRQLVILRILHDSMDFGEHV</sequence>
<dbReference type="Proteomes" id="UP001445268">
    <property type="component" value="Chromosome"/>
</dbReference>
<keyword evidence="1" id="KW-1277">Toxin-antitoxin system</keyword>
<evidence type="ECO:0000313" key="2">
    <source>
        <dbReference type="EMBL" id="XAF52674.1"/>
    </source>
</evidence>
<evidence type="ECO:0000313" key="3">
    <source>
        <dbReference type="Proteomes" id="UP001445268"/>
    </source>
</evidence>